<dbReference type="OrthoDB" id="297496at2759"/>
<feature type="compositionally biased region" description="Basic and acidic residues" evidence="8">
    <location>
        <begin position="595"/>
        <end position="607"/>
    </location>
</feature>
<dbReference type="GO" id="GO:0022841">
    <property type="term" value="F:potassium ion leak channel activity"/>
    <property type="evidence" value="ECO:0007669"/>
    <property type="project" value="TreeGrafter"/>
</dbReference>
<dbReference type="SUPFAM" id="SSF81324">
    <property type="entry name" value="Voltage-gated potassium channels"/>
    <property type="match status" value="2"/>
</dbReference>
<keyword evidence="2" id="KW-0813">Transport</keyword>
<feature type="region of interest" description="Disordered" evidence="8">
    <location>
        <begin position="547"/>
        <end position="634"/>
    </location>
</feature>
<evidence type="ECO:0000256" key="6">
    <source>
        <dbReference type="ARBA" id="ARBA00023136"/>
    </source>
</evidence>
<dbReference type="Gene3D" id="1.10.287.70">
    <property type="match status" value="2"/>
</dbReference>
<protein>
    <recommendedName>
        <fullName evidence="10">Potassium channel domain-containing protein</fullName>
    </recommendedName>
</protein>
<feature type="transmembrane region" description="Helical" evidence="9">
    <location>
        <begin position="263"/>
        <end position="284"/>
    </location>
</feature>
<feature type="transmembrane region" description="Helical" evidence="9">
    <location>
        <begin position="178"/>
        <end position="198"/>
    </location>
</feature>
<evidence type="ECO:0000256" key="7">
    <source>
        <dbReference type="ARBA" id="ARBA00023303"/>
    </source>
</evidence>
<gene>
    <name evidence="11" type="ORF">D9756_004472</name>
</gene>
<accession>A0A8H5G9E3</accession>
<feature type="transmembrane region" description="Helical" evidence="9">
    <location>
        <begin position="111"/>
        <end position="135"/>
    </location>
</feature>
<dbReference type="GO" id="GO:0015271">
    <property type="term" value="F:outward rectifier potassium channel activity"/>
    <property type="evidence" value="ECO:0007669"/>
    <property type="project" value="TreeGrafter"/>
</dbReference>
<dbReference type="PANTHER" id="PTHR11003:SF342">
    <property type="entry name" value="OUTWARD-RECTIFIER POTASSIUM CHANNEL TOK1"/>
    <property type="match status" value="1"/>
</dbReference>
<keyword evidence="7" id="KW-0407">Ion channel</keyword>
<feature type="compositionally biased region" description="Basic and acidic residues" evidence="8">
    <location>
        <begin position="547"/>
        <end position="578"/>
    </location>
</feature>
<dbReference type="Proteomes" id="UP000559027">
    <property type="component" value="Unassembled WGS sequence"/>
</dbReference>
<feature type="compositionally biased region" description="Basic and acidic residues" evidence="8">
    <location>
        <begin position="70"/>
        <end position="87"/>
    </location>
</feature>
<feature type="transmembrane region" description="Helical" evidence="9">
    <location>
        <begin position="320"/>
        <end position="343"/>
    </location>
</feature>
<feature type="transmembrane region" description="Helical" evidence="9">
    <location>
        <begin position="218"/>
        <end position="242"/>
    </location>
</feature>
<keyword evidence="4 9" id="KW-1133">Transmembrane helix</keyword>
<keyword evidence="5" id="KW-0406">Ion transport</keyword>
<evidence type="ECO:0000256" key="9">
    <source>
        <dbReference type="SAM" id="Phobius"/>
    </source>
</evidence>
<evidence type="ECO:0000256" key="3">
    <source>
        <dbReference type="ARBA" id="ARBA00022692"/>
    </source>
</evidence>
<dbReference type="AlphaFoldDB" id="A0A8H5G9E3"/>
<feature type="transmembrane region" description="Helical" evidence="9">
    <location>
        <begin position="442"/>
        <end position="465"/>
    </location>
</feature>
<feature type="transmembrane region" description="Helical" evidence="9">
    <location>
        <begin position="504"/>
        <end position="523"/>
    </location>
</feature>
<evidence type="ECO:0000256" key="2">
    <source>
        <dbReference type="ARBA" id="ARBA00022448"/>
    </source>
</evidence>
<dbReference type="GO" id="GO:0030322">
    <property type="term" value="P:stabilization of membrane potential"/>
    <property type="evidence" value="ECO:0007669"/>
    <property type="project" value="TreeGrafter"/>
</dbReference>
<comment type="subcellular location">
    <subcellularLocation>
        <location evidence="1">Membrane</location>
        <topology evidence="1">Multi-pass membrane protein</topology>
    </subcellularLocation>
</comment>
<feature type="compositionally biased region" description="Basic and acidic residues" evidence="8">
    <location>
        <begin position="621"/>
        <end position="631"/>
    </location>
</feature>
<dbReference type="EMBL" id="JAACJO010000003">
    <property type="protein sequence ID" value="KAF5360721.1"/>
    <property type="molecule type" value="Genomic_DNA"/>
</dbReference>
<evidence type="ECO:0000256" key="1">
    <source>
        <dbReference type="ARBA" id="ARBA00004141"/>
    </source>
</evidence>
<feature type="transmembrane region" description="Helical" evidence="9">
    <location>
        <begin position="147"/>
        <end position="171"/>
    </location>
</feature>
<keyword evidence="3 9" id="KW-0812">Transmembrane</keyword>
<proteinExistence type="predicted"/>
<feature type="region of interest" description="Disordered" evidence="8">
    <location>
        <begin position="25"/>
        <end position="89"/>
    </location>
</feature>
<evidence type="ECO:0000256" key="4">
    <source>
        <dbReference type="ARBA" id="ARBA00022989"/>
    </source>
</evidence>
<reference evidence="11 12" key="1">
    <citation type="journal article" date="2020" name="ISME J.">
        <title>Uncovering the hidden diversity of litter-decomposition mechanisms in mushroom-forming fungi.</title>
        <authorList>
            <person name="Floudas D."/>
            <person name="Bentzer J."/>
            <person name="Ahren D."/>
            <person name="Johansson T."/>
            <person name="Persson P."/>
            <person name="Tunlid A."/>
        </authorList>
    </citation>
    <scope>NUCLEOTIDE SEQUENCE [LARGE SCALE GENOMIC DNA]</scope>
    <source>
        <strain evidence="11 12">CBS 146.42</strain>
    </source>
</reference>
<feature type="region of interest" description="Disordered" evidence="8">
    <location>
        <begin position="695"/>
        <end position="739"/>
    </location>
</feature>
<feature type="domain" description="Potassium channel" evidence="10">
    <location>
        <begin position="269"/>
        <end position="341"/>
    </location>
</feature>
<feature type="compositionally biased region" description="Low complexity" evidence="8">
    <location>
        <begin position="702"/>
        <end position="711"/>
    </location>
</feature>
<comment type="caution">
    <text evidence="11">The sequence shown here is derived from an EMBL/GenBank/DDBJ whole genome shotgun (WGS) entry which is preliminary data.</text>
</comment>
<evidence type="ECO:0000313" key="12">
    <source>
        <dbReference type="Proteomes" id="UP000559027"/>
    </source>
</evidence>
<evidence type="ECO:0000256" key="5">
    <source>
        <dbReference type="ARBA" id="ARBA00023065"/>
    </source>
</evidence>
<feature type="transmembrane region" description="Helical" evidence="9">
    <location>
        <begin position="477"/>
        <end position="495"/>
    </location>
</feature>
<dbReference type="InterPro" id="IPR013099">
    <property type="entry name" value="K_chnl_dom"/>
</dbReference>
<evidence type="ECO:0000256" key="8">
    <source>
        <dbReference type="SAM" id="MobiDB-lite"/>
    </source>
</evidence>
<dbReference type="PANTHER" id="PTHR11003">
    <property type="entry name" value="POTASSIUM CHANNEL, SUBFAMILY K"/>
    <property type="match status" value="1"/>
</dbReference>
<keyword evidence="12" id="KW-1185">Reference proteome</keyword>
<dbReference type="GO" id="GO:0005886">
    <property type="term" value="C:plasma membrane"/>
    <property type="evidence" value="ECO:0007669"/>
    <property type="project" value="TreeGrafter"/>
</dbReference>
<dbReference type="Pfam" id="PF07885">
    <property type="entry name" value="Ion_trans_2"/>
    <property type="match status" value="2"/>
</dbReference>
<dbReference type="InterPro" id="IPR003280">
    <property type="entry name" value="2pore_dom_K_chnl"/>
</dbReference>
<keyword evidence="6 9" id="KW-0472">Membrane</keyword>
<feature type="compositionally biased region" description="Basic and acidic residues" evidence="8">
    <location>
        <begin position="716"/>
        <end position="729"/>
    </location>
</feature>
<organism evidence="11 12">
    <name type="scientific">Leucocoprinus leucothites</name>
    <dbReference type="NCBI Taxonomy" id="201217"/>
    <lineage>
        <taxon>Eukaryota</taxon>
        <taxon>Fungi</taxon>
        <taxon>Dikarya</taxon>
        <taxon>Basidiomycota</taxon>
        <taxon>Agaricomycotina</taxon>
        <taxon>Agaricomycetes</taxon>
        <taxon>Agaricomycetidae</taxon>
        <taxon>Agaricales</taxon>
        <taxon>Agaricineae</taxon>
        <taxon>Agaricaceae</taxon>
        <taxon>Leucocoprinus</taxon>
    </lineage>
</organism>
<name>A0A8H5G9E3_9AGAR</name>
<sequence>MNDLGLDDNIQSASKYTHRQIHNPQLHWHPHHSPSLSALSDDSLRGEVRERRRSSTGPPVRHSYSEPEQPLERHTSRRPPEVKDKSVDGVAEEEEYYQPTLWWFTSVSFPLIAGTFGPIANLFSICGLVQTWRIIKQDGARVRDPAWVLALNIVSLVLALLANLLLLFNFAKRIPYRIAQPFTIIFWYSSCILLLIPISVTHTTLLRQSPAYALSQSFYYAFIACILYFIVSTLLLLNVLGASHPFRAYPPSFAQLSTPQRTLMLQTILFSAYLALGGGVFASIEGWDFVDGVYWADYTLLTIGLGSDFPVTKVAGRMLLLPYAALGIVFVGLIVSSVRALVLERGKARITKRRIEKERERWEGIIDRHDEPSREDAVTRRKMRSGRDVKKFLKSRENTETKESRLKEKIHDVVANDHKIWRKHEFELMRYIERSANKTERYIALALSVAAFILVWVGGSLVFWACEINDDHWSYPTALYFTYTSITTIGYGDFFPTTASSRPFFVIWSLVAVPTVTVLIANMGETVLDGVKEGVVLLGRKSLLPERTEEGETRDEKKKEKAFDTEKGEGGRVREWIKRGARTRTKSITSSQQPIRDRSEANEDTATRTEAGPARTAEGTQTREEEVREEGTQTVLEETTQEHEENLTLTVRLAREISRVAKDASQAPPIRYAWPEWVRWLKLMDESGETLGVVSGTASASRRPPLGRLGELAGGRGHEQHAGSSEQDHGNMAGAVEEENVSEEMAEVASAVEAWRWTWLDDQGPLFSSDTETQWVLNKLCTLLENVTSKEAEVRVINE</sequence>
<evidence type="ECO:0000259" key="10">
    <source>
        <dbReference type="Pfam" id="PF07885"/>
    </source>
</evidence>
<feature type="domain" description="Potassium channel" evidence="10">
    <location>
        <begin position="453"/>
        <end position="527"/>
    </location>
</feature>
<evidence type="ECO:0000313" key="11">
    <source>
        <dbReference type="EMBL" id="KAF5360721.1"/>
    </source>
</evidence>